<gene>
    <name evidence="11" type="ORF">GV827_22760</name>
</gene>
<organism evidence="11 12">
    <name type="scientific">Sulfitobacter sediminilitoris</name>
    <dbReference type="NCBI Taxonomy" id="2698830"/>
    <lineage>
        <taxon>Bacteria</taxon>
        <taxon>Pseudomonadati</taxon>
        <taxon>Pseudomonadota</taxon>
        <taxon>Alphaproteobacteria</taxon>
        <taxon>Rhodobacterales</taxon>
        <taxon>Roseobacteraceae</taxon>
        <taxon>Sulfitobacter</taxon>
    </lineage>
</organism>
<dbReference type="InterPro" id="IPR036396">
    <property type="entry name" value="Cyt_P450_sf"/>
</dbReference>
<dbReference type="Gene3D" id="1.10.630.10">
    <property type="entry name" value="Cytochrome P450"/>
    <property type="match status" value="1"/>
</dbReference>
<dbReference type="PRINTS" id="PR00465">
    <property type="entry name" value="EP450IV"/>
</dbReference>
<dbReference type="EMBL" id="JAABNT010000050">
    <property type="protein sequence ID" value="NEK25191.1"/>
    <property type="molecule type" value="Genomic_DNA"/>
</dbReference>
<evidence type="ECO:0000256" key="10">
    <source>
        <dbReference type="SAM" id="MobiDB-lite"/>
    </source>
</evidence>
<keyword evidence="5 9" id="KW-0560">Oxidoreductase</keyword>
<evidence type="ECO:0000256" key="2">
    <source>
        <dbReference type="ARBA" id="ARBA00010617"/>
    </source>
</evidence>
<evidence type="ECO:0000256" key="9">
    <source>
        <dbReference type="RuleBase" id="RU000461"/>
    </source>
</evidence>
<evidence type="ECO:0000313" key="12">
    <source>
        <dbReference type="Proteomes" id="UP000468591"/>
    </source>
</evidence>
<sequence>MTSKAALSHIPGPPAPPVVGHTLRIVRDAYGFQKQSISTYGPVYKTKLLGIWRVNLCGADAMEMVLLDKNQNFSSKLGWDALSRLFPGGLMLQDFAEHRQNRRIMQAAFRAPALQEYTLHMAEAMQSLVREWPVGKEFRFYDAIKELTLRLGCAVFMGLPPESDLARKLNTAFINEIRASLSVIRYPVPFTPMWHGVRGRSFLRDTFRSLIAERRAEPGDDFFSQMCQATDEDGKGWSEDEILDQFNFLMMAAHDTTSTALSTMIWALGAHPEWQDILAAEVADIGDGPLDSDALAQMTQTEQVFKEALRLVPPVPFIPRRAVEGFSWKGFDIPAGTAVTLNPGVTMLSSEFYTDPERFDPSRFSPNRAEDQAHKFAWTPFGGGAHKCIGMHFSTLQVKLFIATLLRERRVKLTSPSGPEWQRMPIPRPENGLPVTLHPITMH</sequence>
<evidence type="ECO:0000256" key="6">
    <source>
        <dbReference type="ARBA" id="ARBA00023004"/>
    </source>
</evidence>
<dbReference type="Pfam" id="PF00067">
    <property type="entry name" value="p450"/>
    <property type="match status" value="1"/>
</dbReference>
<keyword evidence="3 8" id="KW-0349">Heme</keyword>
<dbReference type="PANTHER" id="PTHR24286:SF24">
    <property type="entry name" value="LANOSTEROL 14-ALPHA DEMETHYLASE"/>
    <property type="match status" value="1"/>
</dbReference>
<dbReference type="PROSITE" id="PS00086">
    <property type="entry name" value="CYTOCHROME_P450"/>
    <property type="match status" value="1"/>
</dbReference>
<dbReference type="CDD" id="cd11045">
    <property type="entry name" value="CYP136-like"/>
    <property type="match status" value="1"/>
</dbReference>
<keyword evidence="12" id="KW-1185">Reference proteome</keyword>
<dbReference type="PRINTS" id="PR00385">
    <property type="entry name" value="P450"/>
</dbReference>
<evidence type="ECO:0000256" key="8">
    <source>
        <dbReference type="PIRSR" id="PIRSR602403-1"/>
    </source>
</evidence>
<evidence type="ECO:0000256" key="7">
    <source>
        <dbReference type="ARBA" id="ARBA00023033"/>
    </source>
</evidence>
<evidence type="ECO:0000313" key="11">
    <source>
        <dbReference type="EMBL" id="NEK25191.1"/>
    </source>
</evidence>
<dbReference type="InterPro" id="IPR001128">
    <property type="entry name" value="Cyt_P450"/>
</dbReference>
<dbReference type="SUPFAM" id="SSF48264">
    <property type="entry name" value="Cytochrome P450"/>
    <property type="match status" value="1"/>
</dbReference>
<dbReference type="InterPro" id="IPR002403">
    <property type="entry name" value="Cyt_P450_E_grp-IV"/>
</dbReference>
<keyword evidence="4 8" id="KW-0479">Metal-binding</keyword>
<dbReference type="GO" id="GO:0016125">
    <property type="term" value="P:sterol metabolic process"/>
    <property type="evidence" value="ECO:0007669"/>
    <property type="project" value="TreeGrafter"/>
</dbReference>
<evidence type="ECO:0000256" key="4">
    <source>
        <dbReference type="ARBA" id="ARBA00022723"/>
    </source>
</evidence>
<protein>
    <submittedName>
        <fullName evidence="11">Cytochrome P450</fullName>
    </submittedName>
</protein>
<dbReference type="RefSeq" id="WP_164356567.1">
    <property type="nucleotide sequence ID" value="NZ_JAABNT010000050.1"/>
</dbReference>
<comment type="similarity">
    <text evidence="2 9">Belongs to the cytochrome P450 family.</text>
</comment>
<dbReference type="Proteomes" id="UP000468591">
    <property type="component" value="Unassembled WGS sequence"/>
</dbReference>
<keyword evidence="6 8" id="KW-0408">Iron</keyword>
<reference evidence="11 12" key="1">
    <citation type="submission" date="2020-01" db="EMBL/GenBank/DDBJ databases">
        <title>Sulfitobacter sediminilitoris sp. nov., isolated from a tidal flat.</title>
        <authorList>
            <person name="Park S."/>
            <person name="Yoon J.-H."/>
        </authorList>
    </citation>
    <scope>NUCLEOTIDE SEQUENCE [LARGE SCALE GENOMIC DNA]</scope>
    <source>
        <strain evidence="11 12">JBTF-M27</strain>
    </source>
</reference>
<dbReference type="GO" id="GO:0004497">
    <property type="term" value="F:monooxygenase activity"/>
    <property type="evidence" value="ECO:0007669"/>
    <property type="project" value="UniProtKB-KW"/>
</dbReference>
<accession>A0A6P0CG88</accession>
<evidence type="ECO:0000256" key="3">
    <source>
        <dbReference type="ARBA" id="ARBA00022617"/>
    </source>
</evidence>
<feature type="region of interest" description="Disordered" evidence="10">
    <location>
        <begin position="416"/>
        <end position="443"/>
    </location>
</feature>
<dbReference type="PANTHER" id="PTHR24286">
    <property type="entry name" value="CYTOCHROME P450 26"/>
    <property type="match status" value="1"/>
</dbReference>
<name>A0A6P0CG88_9RHOB</name>
<proteinExistence type="inferred from homology"/>
<dbReference type="AlphaFoldDB" id="A0A6P0CG88"/>
<dbReference type="GO" id="GO:0016705">
    <property type="term" value="F:oxidoreductase activity, acting on paired donors, with incorporation or reduction of molecular oxygen"/>
    <property type="evidence" value="ECO:0007669"/>
    <property type="project" value="InterPro"/>
</dbReference>
<comment type="cofactor">
    <cofactor evidence="1 8">
        <name>heme</name>
        <dbReference type="ChEBI" id="CHEBI:30413"/>
    </cofactor>
</comment>
<feature type="binding site" description="axial binding residue" evidence="8">
    <location>
        <position position="388"/>
    </location>
    <ligand>
        <name>heme</name>
        <dbReference type="ChEBI" id="CHEBI:30413"/>
    </ligand>
    <ligandPart>
        <name>Fe</name>
        <dbReference type="ChEBI" id="CHEBI:18248"/>
    </ligandPart>
</feature>
<evidence type="ECO:0000256" key="1">
    <source>
        <dbReference type="ARBA" id="ARBA00001971"/>
    </source>
</evidence>
<dbReference type="InterPro" id="IPR017972">
    <property type="entry name" value="Cyt_P450_CS"/>
</dbReference>
<dbReference type="GO" id="GO:0020037">
    <property type="term" value="F:heme binding"/>
    <property type="evidence" value="ECO:0007669"/>
    <property type="project" value="InterPro"/>
</dbReference>
<comment type="caution">
    <text evidence="11">The sequence shown here is derived from an EMBL/GenBank/DDBJ whole genome shotgun (WGS) entry which is preliminary data.</text>
</comment>
<dbReference type="GO" id="GO:0005506">
    <property type="term" value="F:iron ion binding"/>
    <property type="evidence" value="ECO:0007669"/>
    <property type="project" value="InterPro"/>
</dbReference>
<keyword evidence="7 9" id="KW-0503">Monooxygenase</keyword>
<evidence type="ECO:0000256" key="5">
    <source>
        <dbReference type="ARBA" id="ARBA00023002"/>
    </source>
</evidence>